<feature type="compositionally biased region" description="Basic and acidic residues" evidence="1">
    <location>
        <begin position="246"/>
        <end position="258"/>
    </location>
</feature>
<feature type="region of interest" description="Disordered" evidence="1">
    <location>
        <begin position="246"/>
        <end position="265"/>
    </location>
</feature>
<dbReference type="Proteomes" id="UP000815325">
    <property type="component" value="Unassembled WGS sequence"/>
</dbReference>
<name>A0ABQ7FTL2_DUNSA</name>
<proteinExistence type="predicted"/>
<evidence type="ECO:0000313" key="2">
    <source>
        <dbReference type="EMBL" id="KAF5825778.1"/>
    </source>
</evidence>
<gene>
    <name evidence="2" type="ORF">DUNSADRAFT_7003</name>
</gene>
<dbReference type="EMBL" id="MU072013">
    <property type="protein sequence ID" value="KAF5825778.1"/>
    <property type="molecule type" value="Genomic_DNA"/>
</dbReference>
<organism evidence="2 3">
    <name type="scientific">Dunaliella salina</name>
    <name type="common">Green alga</name>
    <name type="synonym">Protococcus salinus</name>
    <dbReference type="NCBI Taxonomy" id="3046"/>
    <lineage>
        <taxon>Eukaryota</taxon>
        <taxon>Viridiplantae</taxon>
        <taxon>Chlorophyta</taxon>
        <taxon>core chlorophytes</taxon>
        <taxon>Chlorophyceae</taxon>
        <taxon>CS clade</taxon>
        <taxon>Chlamydomonadales</taxon>
        <taxon>Dunaliellaceae</taxon>
        <taxon>Dunaliella</taxon>
    </lineage>
</organism>
<evidence type="ECO:0008006" key="4">
    <source>
        <dbReference type="Google" id="ProtNLM"/>
    </source>
</evidence>
<protein>
    <recommendedName>
        <fullName evidence="4">Encoded protein</fullName>
    </recommendedName>
</protein>
<keyword evidence="3" id="KW-1185">Reference proteome</keyword>
<evidence type="ECO:0000256" key="1">
    <source>
        <dbReference type="SAM" id="MobiDB-lite"/>
    </source>
</evidence>
<comment type="caution">
    <text evidence="2">The sequence shown here is derived from an EMBL/GenBank/DDBJ whole genome shotgun (WGS) entry which is preliminary data.</text>
</comment>
<accession>A0ABQ7FTL2</accession>
<sequence length="300" mass="32985">MANSRPLWQSVDSGGMCGTRNFLEVGHLVRYNPILGKEPLDFTLSALLDMEKTCLILPTADNLFLLEQDSHVLAVDCSSPGHLLISVSDASVASSWIPGTLLVGDRSLGCIIDGKNVPFYRHVESVKRISEKSRTSELGIMSILVETHQASAEHCFKSADIRFRSIPVGHKEHPVYPNKTVYHEGLNSTHQGRKLLDPIRYNVEQEFEPLSYNYDENAGGAILSEIPVYPPLGVASLEEIRESLLEDEERKKGRKGDSSEESEIEANVGVSIACKDCYQSLTTGEASRVNGQGQISLPTC</sequence>
<reference evidence="2" key="1">
    <citation type="submission" date="2017-08" db="EMBL/GenBank/DDBJ databases">
        <authorList>
            <person name="Polle J.E."/>
            <person name="Barry K."/>
            <person name="Cushman J."/>
            <person name="Schmutz J."/>
            <person name="Tran D."/>
            <person name="Hathwaick L.T."/>
            <person name="Yim W.C."/>
            <person name="Jenkins J."/>
            <person name="Mckie-Krisberg Z.M."/>
            <person name="Prochnik S."/>
            <person name="Lindquist E."/>
            <person name="Dockter R.B."/>
            <person name="Adam C."/>
            <person name="Molina H."/>
            <person name="Bunkerborg J."/>
            <person name="Jin E."/>
            <person name="Buchheim M."/>
            <person name="Magnuson J."/>
        </authorList>
    </citation>
    <scope>NUCLEOTIDE SEQUENCE</scope>
    <source>
        <strain evidence="2">CCAP 19/18</strain>
    </source>
</reference>
<evidence type="ECO:0000313" key="3">
    <source>
        <dbReference type="Proteomes" id="UP000815325"/>
    </source>
</evidence>